<evidence type="ECO:0000313" key="2">
    <source>
        <dbReference type="EMBL" id="KAJ8959676.1"/>
    </source>
</evidence>
<gene>
    <name evidence="2" type="ORF">NQ318_021866</name>
</gene>
<protein>
    <submittedName>
        <fullName evidence="2">Uncharacterized protein</fullName>
    </submittedName>
</protein>
<sequence length="99" mass="11209">MWFMHDGAPPHFALPVCLYYMSIFLIGGWSWKSICLVTEKSRPKPSGLLCMIIFEVFGLSGRRSIMTGLRIKPLGVEGGCFRQLERALASPPTRSDFNW</sequence>
<dbReference type="EMBL" id="JAPWTK010000012">
    <property type="protein sequence ID" value="KAJ8959676.1"/>
    <property type="molecule type" value="Genomic_DNA"/>
</dbReference>
<dbReference type="AlphaFoldDB" id="A0AAV8Z800"/>
<comment type="caution">
    <text evidence="2">The sequence shown here is derived from an EMBL/GenBank/DDBJ whole genome shotgun (WGS) entry which is preliminary data.</text>
</comment>
<reference evidence="2" key="1">
    <citation type="journal article" date="2023" name="Insect Mol. Biol.">
        <title>Genome sequencing provides insights into the evolution of gene families encoding plant cell wall-degrading enzymes in longhorned beetles.</title>
        <authorList>
            <person name="Shin N.R."/>
            <person name="Okamura Y."/>
            <person name="Kirsch R."/>
            <person name="Pauchet Y."/>
        </authorList>
    </citation>
    <scope>NUCLEOTIDE SEQUENCE</scope>
    <source>
        <strain evidence="2">AMC_N1</strain>
    </source>
</reference>
<name>A0AAV8Z800_9CUCU</name>
<keyword evidence="1" id="KW-1133">Transmembrane helix</keyword>
<evidence type="ECO:0000256" key="1">
    <source>
        <dbReference type="SAM" id="Phobius"/>
    </source>
</evidence>
<organism evidence="2 3">
    <name type="scientific">Aromia moschata</name>
    <dbReference type="NCBI Taxonomy" id="1265417"/>
    <lineage>
        <taxon>Eukaryota</taxon>
        <taxon>Metazoa</taxon>
        <taxon>Ecdysozoa</taxon>
        <taxon>Arthropoda</taxon>
        <taxon>Hexapoda</taxon>
        <taxon>Insecta</taxon>
        <taxon>Pterygota</taxon>
        <taxon>Neoptera</taxon>
        <taxon>Endopterygota</taxon>
        <taxon>Coleoptera</taxon>
        <taxon>Polyphaga</taxon>
        <taxon>Cucujiformia</taxon>
        <taxon>Chrysomeloidea</taxon>
        <taxon>Cerambycidae</taxon>
        <taxon>Cerambycinae</taxon>
        <taxon>Callichromatini</taxon>
        <taxon>Aromia</taxon>
    </lineage>
</organism>
<keyword evidence="1" id="KW-0812">Transmembrane</keyword>
<proteinExistence type="predicted"/>
<keyword evidence="3" id="KW-1185">Reference proteome</keyword>
<evidence type="ECO:0000313" key="3">
    <source>
        <dbReference type="Proteomes" id="UP001162162"/>
    </source>
</evidence>
<keyword evidence="1" id="KW-0472">Membrane</keyword>
<dbReference type="Proteomes" id="UP001162162">
    <property type="component" value="Unassembled WGS sequence"/>
</dbReference>
<feature type="transmembrane region" description="Helical" evidence="1">
    <location>
        <begin position="12"/>
        <end position="31"/>
    </location>
</feature>
<accession>A0AAV8Z800</accession>